<keyword evidence="1" id="KW-0521">NADP</keyword>
<dbReference type="InterPro" id="IPR013149">
    <property type="entry name" value="ADH-like_C"/>
</dbReference>
<dbReference type="Pfam" id="PF08240">
    <property type="entry name" value="ADH_N"/>
    <property type="match status" value="1"/>
</dbReference>
<sequence length="327" mass="34536">MPQTVNAVRIHEHGGPEVLRWEQVEVGDPGPGEVLLRHTAIGLNFIEIYQRSGLYKVQLPIVLGQEGAGVIEAIGAGVTGYKVGERVGYAGYSAGAYSEKRLFPAERLVKIPDAISDEVAAAVLLGGMTTRYLLRETYVVKPGDTVLFHAAVGGVGLIATQWLKALGAIVIGTVSTKEKAELAKQNGCDHVLLYSDGDIAAKVREITGGKGVPVVYDSVGKDTWEASINSVAQRGMMVSFGNASGAVPAIEPLLLSQKGSLFLTRPTLGHYVSTPEALQANAAELFSVIASGKVKPHIGQRYALKDVAQAQIDLASRKTVGSTVLIP</sequence>
<evidence type="ECO:0000313" key="5">
    <source>
        <dbReference type="Proteomes" id="UP001597295"/>
    </source>
</evidence>
<dbReference type="InterPro" id="IPR013154">
    <property type="entry name" value="ADH-like_N"/>
</dbReference>
<dbReference type="PANTHER" id="PTHR48106:SF13">
    <property type="entry name" value="QUINONE OXIDOREDUCTASE-RELATED"/>
    <property type="match status" value="1"/>
</dbReference>
<accession>A0ABW5DXT1</accession>
<evidence type="ECO:0000313" key="4">
    <source>
        <dbReference type="EMBL" id="MFD2265335.1"/>
    </source>
</evidence>
<evidence type="ECO:0000256" key="1">
    <source>
        <dbReference type="ARBA" id="ARBA00022857"/>
    </source>
</evidence>
<dbReference type="Gene3D" id="3.90.180.10">
    <property type="entry name" value="Medium-chain alcohol dehydrogenases, catalytic domain"/>
    <property type="match status" value="1"/>
</dbReference>
<evidence type="ECO:0000259" key="3">
    <source>
        <dbReference type="SMART" id="SM00829"/>
    </source>
</evidence>
<gene>
    <name evidence="4" type="ORF">ACFSM5_20695</name>
</gene>
<feature type="domain" description="Enoyl reductase (ER)" evidence="3">
    <location>
        <begin position="14"/>
        <end position="325"/>
    </location>
</feature>
<evidence type="ECO:0000256" key="2">
    <source>
        <dbReference type="ARBA" id="ARBA00023002"/>
    </source>
</evidence>
<dbReference type="PANTHER" id="PTHR48106">
    <property type="entry name" value="QUINONE OXIDOREDUCTASE PIG3-RELATED"/>
    <property type="match status" value="1"/>
</dbReference>
<name>A0ABW5DXT1_9PROT</name>
<dbReference type="InterPro" id="IPR020843">
    <property type="entry name" value="ER"/>
</dbReference>
<dbReference type="NCBIfam" id="NF008024">
    <property type="entry name" value="PRK10754.1"/>
    <property type="match status" value="1"/>
</dbReference>
<dbReference type="InterPro" id="IPR011032">
    <property type="entry name" value="GroES-like_sf"/>
</dbReference>
<dbReference type="Proteomes" id="UP001597295">
    <property type="component" value="Unassembled WGS sequence"/>
</dbReference>
<reference evidence="5" key="1">
    <citation type="journal article" date="2019" name="Int. J. Syst. Evol. Microbiol.">
        <title>The Global Catalogue of Microorganisms (GCM) 10K type strain sequencing project: providing services to taxonomists for standard genome sequencing and annotation.</title>
        <authorList>
            <consortium name="The Broad Institute Genomics Platform"/>
            <consortium name="The Broad Institute Genome Sequencing Center for Infectious Disease"/>
            <person name="Wu L."/>
            <person name="Ma J."/>
        </authorList>
    </citation>
    <scope>NUCLEOTIDE SEQUENCE [LARGE SCALE GENOMIC DNA]</scope>
    <source>
        <strain evidence="5">CGMCC 1.19062</strain>
    </source>
</reference>
<dbReference type="SUPFAM" id="SSF50129">
    <property type="entry name" value="GroES-like"/>
    <property type="match status" value="1"/>
</dbReference>
<dbReference type="Pfam" id="PF00107">
    <property type="entry name" value="ADH_zinc_N"/>
    <property type="match status" value="1"/>
</dbReference>
<dbReference type="CDD" id="cd05286">
    <property type="entry name" value="QOR2"/>
    <property type="match status" value="1"/>
</dbReference>
<organism evidence="4 5">
    <name type="scientific">Lacibacterium aquatile</name>
    <dbReference type="NCBI Taxonomy" id="1168082"/>
    <lineage>
        <taxon>Bacteria</taxon>
        <taxon>Pseudomonadati</taxon>
        <taxon>Pseudomonadota</taxon>
        <taxon>Alphaproteobacteria</taxon>
        <taxon>Rhodospirillales</taxon>
        <taxon>Rhodospirillaceae</taxon>
    </lineage>
</organism>
<dbReference type="SMART" id="SM00829">
    <property type="entry name" value="PKS_ER"/>
    <property type="match status" value="1"/>
</dbReference>
<dbReference type="SUPFAM" id="SSF51735">
    <property type="entry name" value="NAD(P)-binding Rossmann-fold domains"/>
    <property type="match status" value="1"/>
</dbReference>
<keyword evidence="2" id="KW-0560">Oxidoreductase</keyword>
<dbReference type="RefSeq" id="WP_379878563.1">
    <property type="nucleotide sequence ID" value="NZ_JBHUIP010000016.1"/>
</dbReference>
<keyword evidence="5" id="KW-1185">Reference proteome</keyword>
<dbReference type="InterPro" id="IPR047618">
    <property type="entry name" value="QOR-like"/>
</dbReference>
<protein>
    <submittedName>
        <fullName evidence="4">Quinone oxidoreductase family protein</fullName>
    </submittedName>
</protein>
<dbReference type="EMBL" id="JBHUIP010000016">
    <property type="protein sequence ID" value="MFD2265335.1"/>
    <property type="molecule type" value="Genomic_DNA"/>
</dbReference>
<proteinExistence type="predicted"/>
<dbReference type="InterPro" id="IPR036291">
    <property type="entry name" value="NAD(P)-bd_dom_sf"/>
</dbReference>
<dbReference type="Gene3D" id="3.40.50.720">
    <property type="entry name" value="NAD(P)-binding Rossmann-like Domain"/>
    <property type="match status" value="1"/>
</dbReference>
<comment type="caution">
    <text evidence="4">The sequence shown here is derived from an EMBL/GenBank/DDBJ whole genome shotgun (WGS) entry which is preliminary data.</text>
</comment>